<dbReference type="Gene3D" id="3.30.390.50">
    <property type="entry name" value="CO dehydrogenase flavoprotein, C-terminal domain"/>
    <property type="match status" value="1"/>
</dbReference>
<dbReference type="InterPro" id="IPR016169">
    <property type="entry name" value="FAD-bd_PCMH_sub2"/>
</dbReference>
<dbReference type="GO" id="GO:0071949">
    <property type="term" value="F:FAD binding"/>
    <property type="evidence" value="ECO:0007669"/>
    <property type="project" value="InterPro"/>
</dbReference>
<dbReference type="GO" id="GO:0016491">
    <property type="term" value="F:oxidoreductase activity"/>
    <property type="evidence" value="ECO:0007669"/>
    <property type="project" value="UniProtKB-KW"/>
</dbReference>
<dbReference type="InterPro" id="IPR016166">
    <property type="entry name" value="FAD-bd_PCMH"/>
</dbReference>
<organism evidence="5 6">
    <name type="scientific">Variovorax paradoxus</name>
    <dbReference type="NCBI Taxonomy" id="34073"/>
    <lineage>
        <taxon>Bacteria</taxon>
        <taxon>Pseudomonadati</taxon>
        <taxon>Pseudomonadota</taxon>
        <taxon>Betaproteobacteria</taxon>
        <taxon>Burkholderiales</taxon>
        <taxon>Comamonadaceae</taxon>
        <taxon>Variovorax</taxon>
    </lineage>
</organism>
<feature type="domain" description="FAD-binding PCMH-type" evidence="4">
    <location>
        <begin position="1"/>
        <end position="177"/>
    </location>
</feature>
<dbReference type="InterPro" id="IPR005107">
    <property type="entry name" value="CO_DH_flav_C"/>
</dbReference>
<sequence length="293" mass="31141">MKAAPFDYIRAESEAHALEVLQQHGADAKLVAGGQSLVPMMAMRLARPSVLVDINRLTALKGVESAADAVRMGACTRQRDVEHDQGLRSRLPLVAQALTWVGHIQTRNRGTVGGSLVHADPSAELPLAASVLAARLHLRSQNGVRVVDAAEFFQGPMFTATAETECLVAIDWPVWKGAHTGSAFDETSIRHGDFAMASAACQLQLDEAGVCQRVALGFGGVDGTPMVFPELVSQLVGHRITAQAAREIAHSASSRCEPGDDIHATASFRRHLAAVLGERVLLKAAENARGASH</sequence>
<dbReference type="Gene3D" id="3.30.465.10">
    <property type="match status" value="1"/>
</dbReference>
<dbReference type="InterPro" id="IPR002346">
    <property type="entry name" value="Mopterin_DH_FAD-bd"/>
</dbReference>
<dbReference type="InterPro" id="IPR016167">
    <property type="entry name" value="FAD-bd_PCMH_sub1"/>
</dbReference>
<proteinExistence type="predicted"/>
<gene>
    <name evidence="5" type="ORF">J2W39_006089</name>
</gene>
<accession>A0AAW8EPA5</accession>
<evidence type="ECO:0000313" key="6">
    <source>
        <dbReference type="Proteomes" id="UP001224845"/>
    </source>
</evidence>
<dbReference type="Proteomes" id="UP001224845">
    <property type="component" value="Unassembled WGS sequence"/>
</dbReference>
<evidence type="ECO:0000259" key="4">
    <source>
        <dbReference type="PROSITE" id="PS51387"/>
    </source>
</evidence>
<dbReference type="AlphaFoldDB" id="A0AAW8EPA5"/>
<dbReference type="Gene3D" id="3.30.43.10">
    <property type="entry name" value="Uridine Diphospho-n-acetylenolpyruvylglucosamine Reductase, domain 2"/>
    <property type="match status" value="1"/>
</dbReference>
<dbReference type="RefSeq" id="WP_307596839.1">
    <property type="nucleotide sequence ID" value="NZ_JAUSRV010000020.1"/>
</dbReference>
<dbReference type="PANTHER" id="PTHR42659:SF2">
    <property type="entry name" value="XANTHINE DEHYDROGENASE SUBUNIT C-RELATED"/>
    <property type="match status" value="1"/>
</dbReference>
<dbReference type="PROSITE" id="PS51387">
    <property type="entry name" value="FAD_PCMH"/>
    <property type="match status" value="1"/>
</dbReference>
<keyword evidence="3" id="KW-0560">Oxidoreductase</keyword>
<dbReference type="InterPro" id="IPR036318">
    <property type="entry name" value="FAD-bd_PCMH-like_sf"/>
</dbReference>
<dbReference type="EMBL" id="JAUSRV010000020">
    <property type="protein sequence ID" value="MDP9974805.1"/>
    <property type="molecule type" value="Genomic_DNA"/>
</dbReference>
<evidence type="ECO:0000256" key="3">
    <source>
        <dbReference type="ARBA" id="ARBA00023002"/>
    </source>
</evidence>
<keyword evidence="1" id="KW-0285">Flavoprotein</keyword>
<comment type="caution">
    <text evidence="5">The sequence shown here is derived from an EMBL/GenBank/DDBJ whole genome shotgun (WGS) entry which is preliminary data.</text>
</comment>
<dbReference type="Pfam" id="PF03450">
    <property type="entry name" value="CO_deh_flav_C"/>
    <property type="match status" value="1"/>
</dbReference>
<reference evidence="5" key="1">
    <citation type="submission" date="2023-07" db="EMBL/GenBank/DDBJ databases">
        <title>Sorghum-associated microbial communities from plants grown in Nebraska, USA.</title>
        <authorList>
            <person name="Schachtman D."/>
        </authorList>
    </citation>
    <scope>NUCLEOTIDE SEQUENCE</scope>
    <source>
        <strain evidence="5">DS3315</strain>
    </source>
</reference>
<dbReference type="Pfam" id="PF00941">
    <property type="entry name" value="FAD_binding_5"/>
    <property type="match status" value="1"/>
</dbReference>
<name>A0AAW8EPA5_VARPD</name>
<dbReference type="InterPro" id="IPR036683">
    <property type="entry name" value="CO_DH_flav_C_dom_sf"/>
</dbReference>
<dbReference type="PANTHER" id="PTHR42659">
    <property type="entry name" value="XANTHINE DEHYDROGENASE SUBUNIT C-RELATED"/>
    <property type="match status" value="1"/>
</dbReference>
<dbReference type="SUPFAM" id="SSF56176">
    <property type="entry name" value="FAD-binding/transporter-associated domain-like"/>
    <property type="match status" value="1"/>
</dbReference>
<protein>
    <submittedName>
        <fullName evidence="5">CO/xanthine dehydrogenase FAD-binding subunit</fullName>
    </submittedName>
</protein>
<evidence type="ECO:0000256" key="1">
    <source>
        <dbReference type="ARBA" id="ARBA00022630"/>
    </source>
</evidence>
<dbReference type="SMART" id="SM01092">
    <property type="entry name" value="CO_deh_flav_C"/>
    <property type="match status" value="1"/>
</dbReference>
<dbReference type="InterPro" id="IPR051312">
    <property type="entry name" value="Diverse_Substr_Oxidored"/>
</dbReference>
<evidence type="ECO:0000313" key="5">
    <source>
        <dbReference type="EMBL" id="MDP9974805.1"/>
    </source>
</evidence>
<dbReference type="SUPFAM" id="SSF55447">
    <property type="entry name" value="CO dehydrogenase flavoprotein C-terminal domain-like"/>
    <property type="match status" value="1"/>
</dbReference>
<evidence type="ECO:0000256" key="2">
    <source>
        <dbReference type="ARBA" id="ARBA00022827"/>
    </source>
</evidence>
<keyword evidence="2" id="KW-0274">FAD</keyword>